<gene>
    <name evidence="1" type="ORF">CHS0354_042991</name>
</gene>
<reference evidence="1" key="2">
    <citation type="journal article" date="2021" name="Genome Biol. Evol.">
        <title>Developing a high-quality reference genome for a parasitic bivalve with doubly uniparental inheritance (Bivalvia: Unionida).</title>
        <authorList>
            <person name="Smith C.H."/>
        </authorList>
    </citation>
    <scope>NUCLEOTIDE SEQUENCE</scope>
    <source>
        <strain evidence="1">CHS0354</strain>
        <tissue evidence="1">Mantle</tissue>
    </source>
</reference>
<sequence>MVSNKQTNGVRLNWELPDSCYGETDIVIEIVETGTKYRVTKESTFIDVLGLDEGKAYTARFSMMYRDEDLGISIPYVFTTDTKWVIEDTKVQTTFDSIG</sequence>
<dbReference type="AlphaFoldDB" id="A0AAE0T4P4"/>
<reference evidence="1" key="1">
    <citation type="journal article" date="2021" name="Genome Biol. Evol.">
        <title>A High-Quality Reference Genome for a Parasitic Bivalve with Doubly Uniparental Inheritance (Bivalvia: Unionida).</title>
        <authorList>
            <person name="Smith C.H."/>
        </authorList>
    </citation>
    <scope>NUCLEOTIDE SEQUENCE</scope>
    <source>
        <strain evidence="1">CHS0354</strain>
    </source>
</reference>
<proteinExistence type="predicted"/>
<name>A0AAE0T4P4_9BIVA</name>
<evidence type="ECO:0000313" key="2">
    <source>
        <dbReference type="Proteomes" id="UP001195483"/>
    </source>
</evidence>
<dbReference type="EMBL" id="JAEAOA010002359">
    <property type="protein sequence ID" value="KAK3603158.1"/>
    <property type="molecule type" value="Genomic_DNA"/>
</dbReference>
<protein>
    <submittedName>
        <fullName evidence="1">Uncharacterized protein</fullName>
    </submittedName>
</protein>
<evidence type="ECO:0000313" key="1">
    <source>
        <dbReference type="EMBL" id="KAK3603158.1"/>
    </source>
</evidence>
<reference evidence="1" key="3">
    <citation type="submission" date="2023-05" db="EMBL/GenBank/DDBJ databases">
        <authorList>
            <person name="Smith C.H."/>
        </authorList>
    </citation>
    <scope>NUCLEOTIDE SEQUENCE</scope>
    <source>
        <strain evidence="1">CHS0354</strain>
        <tissue evidence="1">Mantle</tissue>
    </source>
</reference>
<dbReference type="Proteomes" id="UP001195483">
    <property type="component" value="Unassembled WGS sequence"/>
</dbReference>
<accession>A0AAE0T4P4</accession>
<organism evidence="1 2">
    <name type="scientific">Potamilus streckersoni</name>
    <dbReference type="NCBI Taxonomy" id="2493646"/>
    <lineage>
        <taxon>Eukaryota</taxon>
        <taxon>Metazoa</taxon>
        <taxon>Spiralia</taxon>
        <taxon>Lophotrochozoa</taxon>
        <taxon>Mollusca</taxon>
        <taxon>Bivalvia</taxon>
        <taxon>Autobranchia</taxon>
        <taxon>Heteroconchia</taxon>
        <taxon>Palaeoheterodonta</taxon>
        <taxon>Unionida</taxon>
        <taxon>Unionoidea</taxon>
        <taxon>Unionidae</taxon>
        <taxon>Ambleminae</taxon>
        <taxon>Lampsilini</taxon>
        <taxon>Potamilus</taxon>
    </lineage>
</organism>
<comment type="caution">
    <text evidence="1">The sequence shown here is derived from an EMBL/GenBank/DDBJ whole genome shotgun (WGS) entry which is preliminary data.</text>
</comment>
<keyword evidence="2" id="KW-1185">Reference proteome</keyword>